<dbReference type="EMBL" id="CP012029">
    <property type="protein sequence ID" value="ALO25406.1"/>
    <property type="molecule type" value="Genomic_DNA"/>
</dbReference>
<gene>
    <name evidence="1" type="ORF">LBBP_01099</name>
</gene>
<reference evidence="1 2" key="1">
    <citation type="journal article" date="2015" name="PLoS Negl. Trop. Dis.">
        <title>Distribution of Plasmids in Distinct Leptospira Pathogenic Species.</title>
        <authorList>
            <person name="Wang Y."/>
            <person name="Zhuang X."/>
            <person name="Zhong Y."/>
            <person name="Zhang C."/>
            <person name="Zhang Y."/>
            <person name="Zeng L."/>
            <person name="Zhu Y."/>
            <person name="He P."/>
            <person name="Dong K."/>
            <person name="Pal U."/>
            <person name="Guo X."/>
            <person name="Qin J."/>
        </authorList>
    </citation>
    <scope>NUCLEOTIDE SEQUENCE [LARGE SCALE GENOMIC DNA]</scope>
    <source>
        <strain evidence="1 2">56604</strain>
    </source>
</reference>
<name>A0A0S2INY6_LEPBO</name>
<dbReference type="PATRIC" id="fig|280505.15.peg.1074"/>
<organism evidence="1">
    <name type="scientific">Leptospira borgpetersenii serovar Ballum</name>
    <dbReference type="NCBI Taxonomy" id="280505"/>
    <lineage>
        <taxon>Bacteria</taxon>
        <taxon>Pseudomonadati</taxon>
        <taxon>Spirochaetota</taxon>
        <taxon>Spirochaetia</taxon>
        <taxon>Leptospirales</taxon>
        <taxon>Leptospiraceae</taxon>
        <taxon>Leptospira</taxon>
    </lineage>
</organism>
<sequence>MKTIAKYLSRSDLCKPISFPLKKKSEDLDWKLSQKYFIFA</sequence>
<evidence type="ECO:0000313" key="2">
    <source>
        <dbReference type="Proteomes" id="UP000058857"/>
    </source>
</evidence>
<dbReference type="AlphaFoldDB" id="A0A0S2INY6"/>
<protein>
    <submittedName>
        <fullName evidence="1">Uncharacterized protein</fullName>
    </submittedName>
</protein>
<dbReference type="RefSeq" id="WP_002727152.1">
    <property type="nucleotide sequence ID" value="NZ_JADDUR010000004.1"/>
</dbReference>
<evidence type="ECO:0000313" key="1">
    <source>
        <dbReference type="EMBL" id="ALO25406.1"/>
    </source>
</evidence>
<proteinExistence type="predicted"/>
<dbReference type="Proteomes" id="UP000058857">
    <property type="component" value="Chromosome 1"/>
</dbReference>
<accession>A0A0S2INY6</accession>